<comment type="caution">
    <text evidence="1">The sequence shown here is derived from an EMBL/GenBank/DDBJ whole genome shotgun (WGS) entry which is preliminary data.</text>
</comment>
<dbReference type="EMBL" id="JBEGDD010000002">
    <property type="protein sequence ID" value="MEQ7154353.1"/>
    <property type="molecule type" value="Genomic_DNA"/>
</dbReference>
<evidence type="ECO:0000313" key="2">
    <source>
        <dbReference type="Proteomes" id="UP001445732"/>
    </source>
</evidence>
<dbReference type="RefSeq" id="WP_349683522.1">
    <property type="nucleotide sequence ID" value="NZ_JBEGDD010000002.1"/>
</dbReference>
<dbReference type="Pfam" id="PF10670">
    <property type="entry name" value="DUF4198"/>
    <property type="match status" value="1"/>
</dbReference>
<evidence type="ECO:0000313" key="1">
    <source>
        <dbReference type="EMBL" id="MEQ7154353.1"/>
    </source>
</evidence>
<protein>
    <submittedName>
        <fullName evidence="1">DUF4198 domain-containing protein</fullName>
    </submittedName>
</protein>
<name>A0ABV1NMK3_9CAUL</name>
<accession>A0ABV1NMK3</accession>
<gene>
    <name evidence="1" type="ORF">ABN401_03915</name>
</gene>
<dbReference type="InterPro" id="IPR019613">
    <property type="entry name" value="DUF4198"/>
</dbReference>
<keyword evidence="2" id="KW-1185">Reference proteome</keyword>
<dbReference type="Proteomes" id="UP001445732">
    <property type="component" value="Unassembled WGS sequence"/>
</dbReference>
<proteinExistence type="predicted"/>
<organism evidence="1 2">
    <name type="scientific">Brevundimonas aurifodinae</name>
    <dbReference type="NCBI Taxonomy" id="1508312"/>
    <lineage>
        <taxon>Bacteria</taxon>
        <taxon>Pseudomonadati</taxon>
        <taxon>Pseudomonadota</taxon>
        <taxon>Alphaproteobacteria</taxon>
        <taxon>Caulobacterales</taxon>
        <taxon>Caulobacteraceae</taxon>
        <taxon>Brevundimonas</taxon>
    </lineage>
</organism>
<reference evidence="1 2" key="1">
    <citation type="submission" date="2024-06" db="EMBL/GenBank/DDBJ databases">
        <title>Brevundimonas sp. C11.</title>
        <authorList>
            <person name="Maltman C."/>
        </authorList>
    </citation>
    <scope>NUCLEOTIDE SEQUENCE [LARGE SCALE GENOMIC DNA]</scope>
    <source>
        <strain evidence="1 2">C11</strain>
    </source>
</reference>
<sequence>MPAAAHDFWLQPASFWVRSGAPVGLSLLVGHGANRQLWDADIRRMTRFYSVGPAGTAELSGSIRQGGAGQVALLARGVHVLALETSHAQSDLPAIRFEDYLRVEGLTPAIEARRLSSRTDQPGREIYSRRAKALVRVGGGPAVDEPHVTAPLGLTLEIVPERNPYAVPTGEALPFRIYYQGRPLEGALVKLTNLGADEEPAATSRSNASGRVAFTMPRRGAWQLNVVWTRPITGNPTADFDTTFSSLTFGFDAPPAA</sequence>